<evidence type="ECO:0000313" key="3">
    <source>
        <dbReference type="Proteomes" id="UP000192468"/>
    </source>
</evidence>
<dbReference type="NCBIfam" id="NF040908">
    <property type="entry name" value="CPC_1213_fam"/>
    <property type="match status" value="1"/>
</dbReference>
<reference evidence="2 3" key="1">
    <citation type="submission" date="2017-04" db="EMBL/GenBank/DDBJ databases">
        <authorList>
            <person name="Afonso C.L."/>
            <person name="Miller P.J."/>
            <person name="Scott M.A."/>
            <person name="Spackman E."/>
            <person name="Goraichik I."/>
            <person name="Dimitrov K.M."/>
            <person name="Suarez D.L."/>
            <person name="Swayne D.E."/>
        </authorList>
    </citation>
    <scope>NUCLEOTIDE SEQUENCE [LARGE SCALE GENOMIC DNA]</scope>
    <source>
        <strain evidence="2 3">DSM 12555</strain>
    </source>
</reference>
<proteinExistence type="predicted"/>
<accession>A0A1W1X7T9</accession>
<dbReference type="Proteomes" id="UP000192468">
    <property type="component" value="Unassembled WGS sequence"/>
</dbReference>
<protein>
    <submittedName>
        <fullName evidence="2">Uncharacterized protein</fullName>
    </submittedName>
</protein>
<keyword evidence="3" id="KW-1185">Reference proteome</keyword>
<feature type="region of interest" description="Disordered" evidence="1">
    <location>
        <begin position="1"/>
        <end position="46"/>
    </location>
</feature>
<dbReference type="InterPro" id="IPR053788">
    <property type="entry name" value="CPC_1213-like"/>
</dbReference>
<feature type="compositionally biased region" description="Polar residues" evidence="1">
    <location>
        <begin position="1"/>
        <end position="11"/>
    </location>
</feature>
<gene>
    <name evidence="2" type="ORF">SAMN02745134_00971</name>
</gene>
<dbReference type="AlphaFoldDB" id="A0A1W1X7T9"/>
<feature type="compositionally biased region" description="Basic and acidic residues" evidence="1">
    <location>
        <begin position="26"/>
        <end position="46"/>
    </location>
</feature>
<name>A0A1W1X7T9_9CLOT</name>
<evidence type="ECO:0000256" key="1">
    <source>
        <dbReference type="SAM" id="MobiDB-lite"/>
    </source>
</evidence>
<sequence length="46" mass="5331">MDNKLKNTTNNKAEDGKFSKKNIKHSPKDESSRAVFGERDEKHLEK</sequence>
<evidence type="ECO:0000313" key="2">
    <source>
        <dbReference type="EMBL" id="SMC19920.1"/>
    </source>
</evidence>
<organism evidence="2 3">
    <name type="scientific">Clostridium acidisoli DSM 12555</name>
    <dbReference type="NCBI Taxonomy" id="1121291"/>
    <lineage>
        <taxon>Bacteria</taxon>
        <taxon>Bacillati</taxon>
        <taxon>Bacillota</taxon>
        <taxon>Clostridia</taxon>
        <taxon>Eubacteriales</taxon>
        <taxon>Clostridiaceae</taxon>
        <taxon>Clostridium</taxon>
    </lineage>
</organism>
<dbReference type="RefSeq" id="WP_176212610.1">
    <property type="nucleotide sequence ID" value="NZ_FWXH01000002.1"/>
</dbReference>
<dbReference type="EMBL" id="FWXH01000002">
    <property type="protein sequence ID" value="SMC19920.1"/>
    <property type="molecule type" value="Genomic_DNA"/>
</dbReference>
<dbReference type="STRING" id="1121291.SAMN02745134_00971"/>